<feature type="transmembrane region" description="Helical" evidence="2">
    <location>
        <begin position="57"/>
        <end position="82"/>
    </location>
</feature>
<dbReference type="Pfam" id="PF20152">
    <property type="entry name" value="DUF6534"/>
    <property type="match status" value="1"/>
</dbReference>
<reference evidence="4" key="1">
    <citation type="submission" date="2014-09" db="EMBL/GenBank/DDBJ databases">
        <title>Genome sequence of the luminous mushroom Mycena chlorophos for searching fungal bioluminescence genes.</title>
        <authorList>
            <person name="Tanaka Y."/>
            <person name="Kasuga D."/>
            <person name="Oba Y."/>
            <person name="Hase S."/>
            <person name="Sato K."/>
            <person name="Oba Y."/>
            <person name="Sakakibara Y."/>
        </authorList>
    </citation>
    <scope>NUCLEOTIDE SEQUENCE</scope>
</reference>
<dbReference type="PANTHER" id="PTHR40465">
    <property type="entry name" value="CHROMOSOME 1, WHOLE GENOME SHOTGUN SEQUENCE"/>
    <property type="match status" value="1"/>
</dbReference>
<keyword evidence="2" id="KW-1133">Transmembrane helix</keyword>
<gene>
    <name evidence="4" type="ORF">MCHLO_04457</name>
</gene>
<feature type="transmembrane region" description="Helical" evidence="2">
    <location>
        <begin position="20"/>
        <end position="45"/>
    </location>
</feature>
<sequence length="412" mass="45887">MASSAPSSLPASFAAPDSTLGAFLVGVLCSVMLFGVVTNQCYAYSSRFSTDSGKLKCLVAGVWLCELAHVICITHALYILVITDFANPENIANIPPSLGASTVFNAIIALGVQGFFSFRIYRLSKSLVVPFISWTLSFLFLVASVAVFALATILNLTKFEEEYGWLLDTTWSIAAANDLLIAVTLVVQFYWWRQRDSEKTSTVLVDKLITWTIETGLVTSAAALLNLLCFMLMKTNFVWIAWYVVTARLYSNSFLASLNSRETLRMMNPTDVYTNRPSRSRTQAPKKSCTCQYVSHAEYGDEKRESDSDSTIRNNFYPTTAYARTDDEHPFDMPIPSPTRTIMPISREPRSTSNTSFVDVPARSWAARSARTRTPLQQPPSANPLLRPPIPTALHEHEHEHEPVYVVQGEAF</sequence>
<proteinExistence type="predicted"/>
<protein>
    <recommendedName>
        <fullName evidence="3">DUF6534 domain-containing protein</fullName>
    </recommendedName>
</protein>
<organism evidence="4 5">
    <name type="scientific">Mycena chlorophos</name>
    <name type="common">Agaric fungus</name>
    <name type="synonym">Agaricus chlorophos</name>
    <dbReference type="NCBI Taxonomy" id="658473"/>
    <lineage>
        <taxon>Eukaryota</taxon>
        <taxon>Fungi</taxon>
        <taxon>Dikarya</taxon>
        <taxon>Basidiomycota</taxon>
        <taxon>Agaricomycotina</taxon>
        <taxon>Agaricomycetes</taxon>
        <taxon>Agaricomycetidae</taxon>
        <taxon>Agaricales</taxon>
        <taxon>Marasmiineae</taxon>
        <taxon>Mycenaceae</taxon>
        <taxon>Mycena</taxon>
    </lineage>
</organism>
<feature type="transmembrane region" description="Helical" evidence="2">
    <location>
        <begin position="171"/>
        <end position="192"/>
    </location>
</feature>
<evidence type="ECO:0000256" key="1">
    <source>
        <dbReference type="SAM" id="MobiDB-lite"/>
    </source>
</evidence>
<evidence type="ECO:0000256" key="2">
    <source>
        <dbReference type="SAM" id="Phobius"/>
    </source>
</evidence>
<evidence type="ECO:0000313" key="4">
    <source>
        <dbReference type="EMBL" id="GAT46965.1"/>
    </source>
</evidence>
<keyword evidence="2" id="KW-0472">Membrane</keyword>
<dbReference type="PANTHER" id="PTHR40465:SF1">
    <property type="entry name" value="DUF6534 DOMAIN-CONTAINING PROTEIN"/>
    <property type="match status" value="1"/>
</dbReference>
<evidence type="ECO:0000313" key="5">
    <source>
        <dbReference type="Proteomes" id="UP000815677"/>
    </source>
</evidence>
<dbReference type="EMBL" id="DF843022">
    <property type="protein sequence ID" value="GAT46965.1"/>
    <property type="molecule type" value="Genomic_DNA"/>
</dbReference>
<dbReference type="Proteomes" id="UP000815677">
    <property type="component" value="Unassembled WGS sequence"/>
</dbReference>
<feature type="region of interest" description="Disordered" evidence="1">
    <location>
        <begin position="370"/>
        <end position="390"/>
    </location>
</feature>
<feature type="compositionally biased region" description="Pro residues" evidence="1">
    <location>
        <begin position="377"/>
        <end position="390"/>
    </location>
</feature>
<dbReference type="InterPro" id="IPR045339">
    <property type="entry name" value="DUF6534"/>
</dbReference>
<name>A0ABQ0L7P4_MYCCL</name>
<keyword evidence="2" id="KW-0812">Transmembrane</keyword>
<feature type="domain" description="DUF6534" evidence="3">
    <location>
        <begin position="174"/>
        <end position="262"/>
    </location>
</feature>
<accession>A0ABQ0L7P4</accession>
<feature type="transmembrane region" description="Helical" evidence="2">
    <location>
        <begin position="102"/>
        <end position="121"/>
    </location>
</feature>
<evidence type="ECO:0000259" key="3">
    <source>
        <dbReference type="Pfam" id="PF20152"/>
    </source>
</evidence>
<keyword evidence="5" id="KW-1185">Reference proteome</keyword>
<feature type="transmembrane region" description="Helical" evidence="2">
    <location>
        <begin position="128"/>
        <end position="151"/>
    </location>
</feature>